<sequence>MSTPITPQYCLLKTVRRWPYTKTSKINQVVLKRFFDKEPFFDRIWDLYIVEYSSNGNDIGGIVVPLEQVKTFFRQTEAETAVALLRSDRELALDLGPPTNHAIRLVGRSSSWDDYEGLFAASSSPPSFPTREHTSTSTNPPIKGPRQNRTAKSDKKRQTQIENRRNMLRSAVEIFNGEGDCAFFSIDIESWERNHDIVTEVGLTKYTPSTKVDQGERIGEKISDHIIIKEHRRYKNGNYVADASGNFEFGNSRLVPLAEIKETIVAFMCAPEKYQRILIGHDINADIEYLRKLGYDDELKDFSMIFDTVEIWKAFADTFDGIGLSRLCSELDISAWNLHNAGNDARYTMEAFVKMISRTANGEGRFSR</sequence>
<feature type="domain" description="Gfd2/YDR514C-like C-terminal" evidence="2">
    <location>
        <begin position="183"/>
        <end position="355"/>
    </location>
</feature>
<dbReference type="EMBL" id="JAABOJ010000083">
    <property type="protein sequence ID" value="KAF3269106.1"/>
    <property type="molecule type" value="Genomic_DNA"/>
</dbReference>
<feature type="region of interest" description="Disordered" evidence="1">
    <location>
        <begin position="122"/>
        <end position="163"/>
    </location>
</feature>
<dbReference type="Gene3D" id="3.30.420.10">
    <property type="entry name" value="Ribonuclease H-like superfamily/Ribonuclease H"/>
    <property type="match status" value="1"/>
</dbReference>
<protein>
    <recommendedName>
        <fullName evidence="2">Gfd2/YDR514C-like C-terminal domain-containing protein</fullName>
    </recommendedName>
</protein>
<dbReference type="InterPro" id="IPR048519">
    <property type="entry name" value="Gfd2/YDR514C-like_C"/>
</dbReference>
<organism evidence="3 4">
    <name type="scientific">Orbilia oligospora</name>
    <name type="common">Nematode-trapping fungus</name>
    <name type="synonym">Arthrobotrys oligospora</name>
    <dbReference type="NCBI Taxonomy" id="2813651"/>
    <lineage>
        <taxon>Eukaryota</taxon>
        <taxon>Fungi</taxon>
        <taxon>Dikarya</taxon>
        <taxon>Ascomycota</taxon>
        <taxon>Pezizomycotina</taxon>
        <taxon>Orbiliomycetes</taxon>
        <taxon>Orbiliales</taxon>
        <taxon>Orbiliaceae</taxon>
        <taxon>Orbilia</taxon>
    </lineage>
</organism>
<name>A0A7C8UZW5_ORBOL</name>
<gene>
    <name evidence="3" type="ORF">TWF970_011259</name>
</gene>
<dbReference type="InterPro" id="IPR012337">
    <property type="entry name" value="RNaseH-like_sf"/>
</dbReference>
<evidence type="ECO:0000313" key="3">
    <source>
        <dbReference type="EMBL" id="KAF3269106.1"/>
    </source>
</evidence>
<evidence type="ECO:0000259" key="2">
    <source>
        <dbReference type="Pfam" id="PF21762"/>
    </source>
</evidence>
<reference evidence="3 4" key="1">
    <citation type="submission" date="2020-01" db="EMBL/GenBank/DDBJ databases">
        <authorList>
            <person name="Palmer J.M."/>
        </authorList>
    </citation>
    <scope>NUCLEOTIDE SEQUENCE [LARGE SCALE GENOMIC DNA]</scope>
    <source>
        <strain evidence="3 4">TWF970</strain>
    </source>
</reference>
<comment type="caution">
    <text evidence="3">The sequence shown here is derived from an EMBL/GenBank/DDBJ whole genome shotgun (WGS) entry which is preliminary data.</text>
</comment>
<dbReference type="PANTHER" id="PTHR28083:SF1">
    <property type="entry name" value="GOOD FOR FULL DBP5 ACTIVITY PROTEIN 2"/>
    <property type="match status" value="1"/>
</dbReference>
<dbReference type="SUPFAM" id="SSF53098">
    <property type="entry name" value="Ribonuclease H-like"/>
    <property type="match status" value="1"/>
</dbReference>
<evidence type="ECO:0000256" key="1">
    <source>
        <dbReference type="SAM" id="MobiDB-lite"/>
    </source>
</evidence>
<evidence type="ECO:0000313" key="4">
    <source>
        <dbReference type="Proteomes" id="UP000474640"/>
    </source>
</evidence>
<accession>A0A7C8UZW5</accession>
<dbReference type="GO" id="GO:0005634">
    <property type="term" value="C:nucleus"/>
    <property type="evidence" value="ECO:0007669"/>
    <property type="project" value="TreeGrafter"/>
</dbReference>
<dbReference type="OrthoDB" id="5953249at2759"/>
<dbReference type="AlphaFoldDB" id="A0A7C8UZW5"/>
<dbReference type="InterPro" id="IPR040151">
    <property type="entry name" value="Gfd2/YDR514C-like"/>
</dbReference>
<proteinExistence type="predicted"/>
<dbReference type="Proteomes" id="UP000474640">
    <property type="component" value="Unassembled WGS sequence"/>
</dbReference>
<dbReference type="Pfam" id="PF21762">
    <property type="entry name" value="DEDDh_C"/>
    <property type="match status" value="1"/>
</dbReference>
<dbReference type="PANTHER" id="PTHR28083">
    <property type="entry name" value="GOOD FOR FULL DBP5 ACTIVITY PROTEIN 2"/>
    <property type="match status" value="1"/>
</dbReference>
<dbReference type="InterPro" id="IPR036397">
    <property type="entry name" value="RNaseH_sf"/>
</dbReference>
<dbReference type="GO" id="GO:0003676">
    <property type="term" value="F:nucleic acid binding"/>
    <property type="evidence" value="ECO:0007669"/>
    <property type="project" value="InterPro"/>
</dbReference>
<feature type="compositionally biased region" description="Basic and acidic residues" evidence="1">
    <location>
        <begin position="151"/>
        <end position="163"/>
    </location>
</feature>